<keyword evidence="2" id="KW-1185">Reference proteome</keyword>
<evidence type="ECO:0000313" key="1">
    <source>
        <dbReference type="EMBL" id="GGN08190.1"/>
    </source>
</evidence>
<proteinExistence type="predicted"/>
<dbReference type="Pfam" id="PF19090">
    <property type="entry name" value="DUF5778"/>
    <property type="match status" value="1"/>
</dbReference>
<name>A0A830G8L9_9EURY</name>
<dbReference type="InterPro" id="IPR043927">
    <property type="entry name" value="DUF5778"/>
</dbReference>
<gene>
    <name evidence="1" type="ORF">GCM10009021_04450</name>
</gene>
<comment type="caution">
    <text evidence="1">The sequence shown here is derived from an EMBL/GenBank/DDBJ whole genome shotgun (WGS) entry which is preliminary data.</text>
</comment>
<accession>A0A830G8L9</accession>
<organism evidence="1 2">
    <name type="scientific">Halarchaeum nitratireducens</name>
    <dbReference type="NCBI Taxonomy" id="489913"/>
    <lineage>
        <taxon>Archaea</taxon>
        <taxon>Methanobacteriati</taxon>
        <taxon>Methanobacteriota</taxon>
        <taxon>Stenosarchaea group</taxon>
        <taxon>Halobacteria</taxon>
        <taxon>Halobacteriales</taxon>
        <taxon>Halobacteriaceae</taxon>
    </lineage>
</organism>
<sequence>MSPNMTETANADLYRRAVELLKPGEITLHGAVVHTDLDNEAESLLHRLTLEAGDVVAEHAGVDASDTYVYSGNDDERFGVNQHQGRTVEGDEFVWECQQLIRDDTYDLVLYWEAGDDVDAVVADLEALDDAVGVVGVTEDGWNAA</sequence>
<dbReference type="Proteomes" id="UP000608850">
    <property type="component" value="Unassembled WGS sequence"/>
</dbReference>
<protein>
    <submittedName>
        <fullName evidence="1">Uncharacterized protein</fullName>
    </submittedName>
</protein>
<dbReference type="AlphaFoldDB" id="A0A830G8L9"/>
<evidence type="ECO:0000313" key="2">
    <source>
        <dbReference type="Proteomes" id="UP000608850"/>
    </source>
</evidence>
<reference evidence="1 2" key="1">
    <citation type="journal article" date="2019" name="Int. J. Syst. Evol. Microbiol.">
        <title>The Global Catalogue of Microorganisms (GCM) 10K type strain sequencing project: providing services to taxonomists for standard genome sequencing and annotation.</title>
        <authorList>
            <consortium name="The Broad Institute Genomics Platform"/>
            <consortium name="The Broad Institute Genome Sequencing Center for Infectious Disease"/>
            <person name="Wu L."/>
            <person name="Ma J."/>
        </authorList>
    </citation>
    <scope>NUCLEOTIDE SEQUENCE [LARGE SCALE GENOMIC DNA]</scope>
    <source>
        <strain evidence="1 2">JCM 16331</strain>
    </source>
</reference>
<dbReference type="EMBL" id="BMOQ01000001">
    <property type="protein sequence ID" value="GGN08190.1"/>
    <property type="molecule type" value="Genomic_DNA"/>
</dbReference>